<comment type="cofactor">
    <cofactor evidence="1 8">
        <name>Mg(2+)</name>
        <dbReference type="ChEBI" id="CHEBI:18420"/>
    </cofactor>
</comment>
<evidence type="ECO:0000256" key="7">
    <source>
        <dbReference type="ARBA" id="ARBA00038093"/>
    </source>
</evidence>
<accession>A0A1G6D3H5</accession>
<dbReference type="InterPro" id="IPR029060">
    <property type="entry name" value="PIN-like_dom_sf"/>
</dbReference>
<comment type="similarity">
    <text evidence="7 8">Belongs to the PINc/VapC protein family.</text>
</comment>
<name>A0A1G6D3H5_9HYPH</name>
<keyword evidence="6 8" id="KW-0460">Magnesium</keyword>
<keyword evidence="2 8" id="KW-1277">Toxin-antitoxin system</keyword>
<evidence type="ECO:0000313" key="10">
    <source>
        <dbReference type="EMBL" id="SDB39697.1"/>
    </source>
</evidence>
<evidence type="ECO:0000313" key="11">
    <source>
        <dbReference type="Proteomes" id="UP000199071"/>
    </source>
</evidence>
<dbReference type="GO" id="GO:0004540">
    <property type="term" value="F:RNA nuclease activity"/>
    <property type="evidence" value="ECO:0007669"/>
    <property type="project" value="InterPro"/>
</dbReference>
<dbReference type="PANTHER" id="PTHR33653:SF1">
    <property type="entry name" value="RIBONUCLEASE VAPC2"/>
    <property type="match status" value="1"/>
</dbReference>
<dbReference type="InterPro" id="IPR002716">
    <property type="entry name" value="PIN_dom"/>
</dbReference>
<gene>
    <name evidence="8" type="primary">vapC</name>
    <name evidence="10" type="ORF">SAMN02982931_02967</name>
</gene>
<dbReference type="OrthoDB" id="32625at2"/>
<keyword evidence="3 8" id="KW-0540">Nuclease</keyword>
<comment type="function">
    <text evidence="8">Toxic component of a toxin-antitoxin (TA) system. An RNase.</text>
</comment>
<reference evidence="10 11" key="1">
    <citation type="submission" date="2016-10" db="EMBL/GenBank/DDBJ databases">
        <authorList>
            <person name="de Groot N.N."/>
        </authorList>
    </citation>
    <scope>NUCLEOTIDE SEQUENCE [LARGE SCALE GENOMIC DNA]</scope>
    <source>
        <strain evidence="10 11">ATCC 35022</strain>
    </source>
</reference>
<keyword evidence="11" id="KW-1185">Reference proteome</keyword>
<proteinExistence type="inferred from homology"/>
<keyword evidence="4 8" id="KW-0479">Metal-binding</keyword>
<evidence type="ECO:0000256" key="3">
    <source>
        <dbReference type="ARBA" id="ARBA00022722"/>
    </source>
</evidence>
<dbReference type="RefSeq" id="WP_090877318.1">
    <property type="nucleotide sequence ID" value="NZ_FMXQ01000006.1"/>
</dbReference>
<evidence type="ECO:0000256" key="4">
    <source>
        <dbReference type="ARBA" id="ARBA00022723"/>
    </source>
</evidence>
<feature type="domain" description="PIN" evidence="9">
    <location>
        <begin position="1"/>
        <end position="125"/>
    </location>
</feature>
<keyword evidence="8" id="KW-0800">Toxin</keyword>
<evidence type="ECO:0000256" key="1">
    <source>
        <dbReference type="ARBA" id="ARBA00001946"/>
    </source>
</evidence>
<dbReference type="HAMAP" id="MF_00265">
    <property type="entry name" value="VapC_Nob1"/>
    <property type="match status" value="1"/>
</dbReference>
<dbReference type="STRING" id="665467.SAMN02982931_02967"/>
<dbReference type="SUPFAM" id="SSF88723">
    <property type="entry name" value="PIN domain-like"/>
    <property type="match status" value="1"/>
</dbReference>
<evidence type="ECO:0000256" key="5">
    <source>
        <dbReference type="ARBA" id="ARBA00022801"/>
    </source>
</evidence>
<dbReference type="GO" id="GO:0016787">
    <property type="term" value="F:hydrolase activity"/>
    <property type="evidence" value="ECO:0007669"/>
    <property type="project" value="UniProtKB-KW"/>
</dbReference>
<evidence type="ECO:0000256" key="6">
    <source>
        <dbReference type="ARBA" id="ARBA00022842"/>
    </source>
</evidence>
<dbReference type="GO" id="GO:0090729">
    <property type="term" value="F:toxin activity"/>
    <property type="evidence" value="ECO:0007669"/>
    <property type="project" value="UniProtKB-KW"/>
</dbReference>
<evidence type="ECO:0000256" key="2">
    <source>
        <dbReference type="ARBA" id="ARBA00022649"/>
    </source>
</evidence>
<dbReference type="PANTHER" id="PTHR33653">
    <property type="entry name" value="RIBONUCLEASE VAPC2"/>
    <property type="match status" value="1"/>
</dbReference>
<feature type="binding site" evidence="8">
    <location>
        <position position="100"/>
    </location>
    <ligand>
        <name>Mg(2+)</name>
        <dbReference type="ChEBI" id="CHEBI:18420"/>
    </ligand>
</feature>
<organism evidence="10 11">
    <name type="scientific">Bauldia litoralis</name>
    <dbReference type="NCBI Taxonomy" id="665467"/>
    <lineage>
        <taxon>Bacteria</taxon>
        <taxon>Pseudomonadati</taxon>
        <taxon>Pseudomonadota</taxon>
        <taxon>Alphaproteobacteria</taxon>
        <taxon>Hyphomicrobiales</taxon>
        <taxon>Kaistiaceae</taxon>
        <taxon>Bauldia</taxon>
    </lineage>
</organism>
<dbReference type="InterPro" id="IPR050556">
    <property type="entry name" value="Type_II_TA_system_RNase"/>
</dbReference>
<dbReference type="CDD" id="cd09871">
    <property type="entry name" value="PIN_MtVapC28-VapC30-like"/>
    <property type="match status" value="1"/>
</dbReference>
<dbReference type="Gene3D" id="3.40.50.1010">
    <property type="entry name" value="5'-nuclease"/>
    <property type="match status" value="1"/>
</dbReference>
<dbReference type="AlphaFoldDB" id="A0A1G6D3H5"/>
<dbReference type="GO" id="GO:0000287">
    <property type="term" value="F:magnesium ion binding"/>
    <property type="evidence" value="ECO:0007669"/>
    <property type="project" value="UniProtKB-UniRule"/>
</dbReference>
<sequence>MIVETSAVVAIVRNEPERAEFLAALDRDEVNYLSAASLLEAAIVIDGSRDPVLSRGLDTFLAAAAIHIEPVTERQARIAREAYRDFGKGSGHAAGLNFGDCFAYALAKDRGEPLLYKGGDFSKTDVRAAAG</sequence>
<evidence type="ECO:0000256" key="8">
    <source>
        <dbReference type="HAMAP-Rule" id="MF_00265"/>
    </source>
</evidence>
<keyword evidence="5 8" id="KW-0378">Hydrolase</keyword>
<dbReference type="EC" id="3.1.-.-" evidence="8"/>
<dbReference type="Pfam" id="PF01850">
    <property type="entry name" value="PIN"/>
    <property type="match status" value="1"/>
</dbReference>
<comment type="caution">
    <text evidence="8">Lacks conserved residue(s) required for the propagation of feature annotation.</text>
</comment>
<evidence type="ECO:0000259" key="9">
    <source>
        <dbReference type="Pfam" id="PF01850"/>
    </source>
</evidence>
<dbReference type="InterPro" id="IPR022907">
    <property type="entry name" value="VapC_family"/>
</dbReference>
<dbReference type="EMBL" id="FMXQ01000006">
    <property type="protein sequence ID" value="SDB39697.1"/>
    <property type="molecule type" value="Genomic_DNA"/>
</dbReference>
<dbReference type="Proteomes" id="UP000199071">
    <property type="component" value="Unassembled WGS sequence"/>
</dbReference>
<protein>
    <recommendedName>
        <fullName evidence="8">Ribonuclease VapC</fullName>
        <shortName evidence="8">RNase VapC</shortName>
        <ecNumber evidence="8">3.1.-.-</ecNumber>
    </recommendedName>
    <alternativeName>
        <fullName evidence="8">Toxin VapC</fullName>
    </alternativeName>
</protein>